<feature type="domain" description="RING-type" evidence="3">
    <location>
        <begin position="331"/>
        <end position="380"/>
    </location>
</feature>
<evidence type="ECO:0000259" key="4">
    <source>
        <dbReference type="PROSITE" id="PS50966"/>
    </source>
</evidence>
<sequence>MEPSGLESVLCGVCQGDSRVGGPVATLHRSHLPQEPPVTYIIHVKCGRTTAAVGGPFELMNKTQVKKSFGSSRRVKDALEMVPVVNNVGHQSRCYYFRSEIEQILAGNNTTMVSSRGPSDMGGTMAAAAGAPVDTSVGMPVVSSSSSSSRSHKEKRLKRHRTCCPSAIQARIDRARTQRLYLIQVDTVHHEPSAEHYGGPWCKLAVLGSTGNVYRVTLSKLPSCDCPDFSSGRSPLCKHILFVSLKVVGLPPSHDYVYQSALLTSELHDMFQRLQARTSSFLRDSTNTANVVANAQVQEQYNATLNNGKGIGNEEEKKMATRKDLAENPDCPICFEVLSEREKLTFCGGACGTNFHSDCMRMWASQSLPQQHQVTCPACRQGWIDGSGSSGPVMPTSPKKTSKSPRSHTTDQDYTNLGNLQGSPQVRDTSTYHSRGGGDYYYGSSRKYRRYR</sequence>
<dbReference type="InterPro" id="IPR039903">
    <property type="entry name" value="Zswim2"/>
</dbReference>
<evidence type="ECO:0000259" key="3">
    <source>
        <dbReference type="PROSITE" id="PS50089"/>
    </source>
</evidence>
<feature type="compositionally biased region" description="Polar residues" evidence="2">
    <location>
        <begin position="412"/>
        <end position="433"/>
    </location>
</feature>
<dbReference type="PROSITE" id="PS50966">
    <property type="entry name" value="ZF_SWIM"/>
    <property type="match status" value="1"/>
</dbReference>
<dbReference type="PANTHER" id="PTHR21540:SF0">
    <property type="entry name" value="PHD FAMILY PROTEIN"/>
    <property type="match status" value="1"/>
</dbReference>
<dbReference type="Pfam" id="PF04434">
    <property type="entry name" value="SWIM"/>
    <property type="match status" value="1"/>
</dbReference>
<keyword evidence="1" id="KW-0479">Metal-binding</keyword>
<dbReference type="EMBL" id="HBHQ01026295">
    <property type="protein sequence ID" value="CAD9825957.1"/>
    <property type="molecule type" value="Transcribed_RNA"/>
</dbReference>
<dbReference type="InterPro" id="IPR001841">
    <property type="entry name" value="Znf_RING"/>
</dbReference>
<keyword evidence="1" id="KW-0862">Zinc</keyword>
<dbReference type="Pfam" id="PF13639">
    <property type="entry name" value="zf-RING_2"/>
    <property type="match status" value="1"/>
</dbReference>
<dbReference type="PROSITE" id="PS50089">
    <property type="entry name" value="ZF_RING_2"/>
    <property type="match status" value="1"/>
</dbReference>
<reference evidence="5" key="1">
    <citation type="submission" date="2021-01" db="EMBL/GenBank/DDBJ databases">
        <authorList>
            <person name="Corre E."/>
            <person name="Pelletier E."/>
            <person name="Niang G."/>
            <person name="Scheremetjew M."/>
            <person name="Finn R."/>
            <person name="Kale V."/>
            <person name="Holt S."/>
            <person name="Cochrane G."/>
            <person name="Meng A."/>
            <person name="Brown T."/>
            <person name="Cohen L."/>
        </authorList>
    </citation>
    <scope>NUCLEOTIDE SEQUENCE</scope>
    <source>
        <strain evidence="5">CCMP2084</strain>
    </source>
</reference>
<gene>
    <name evidence="5" type="ORF">ASEP1449_LOCUS17791</name>
</gene>
<evidence type="ECO:0000256" key="2">
    <source>
        <dbReference type="SAM" id="MobiDB-lite"/>
    </source>
</evidence>
<evidence type="ECO:0000313" key="5">
    <source>
        <dbReference type="EMBL" id="CAD9825957.1"/>
    </source>
</evidence>
<dbReference type="PANTHER" id="PTHR21540">
    <property type="entry name" value="RING FINGER AND SWIM DOMAIN-CONTAINING PROTEIN 2"/>
    <property type="match status" value="1"/>
</dbReference>
<evidence type="ECO:0008006" key="6">
    <source>
        <dbReference type="Google" id="ProtNLM"/>
    </source>
</evidence>
<feature type="region of interest" description="Disordered" evidence="2">
    <location>
        <begin position="387"/>
        <end position="452"/>
    </location>
</feature>
<feature type="domain" description="SWIM-type" evidence="4">
    <location>
        <begin position="214"/>
        <end position="248"/>
    </location>
</feature>
<protein>
    <recommendedName>
        <fullName evidence="6">Anaphase-promoting complex subunit 11</fullName>
    </recommendedName>
</protein>
<name>A0A7S2URR6_9STRA</name>
<accession>A0A7S2URR6</accession>
<evidence type="ECO:0000256" key="1">
    <source>
        <dbReference type="PROSITE-ProRule" id="PRU00175"/>
    </source>
</evidence>
<organism evidence="5">
    <name type="scientific">Attheya septentrionalis</name>
    <dbReference type="NCBI Taxonomy" id="420275"/>
    <lineage>
        <taxon>Eukaryota</taxon>
        <taxon>Sar</taxon>
        <taxon>Stramenopiles</taxon>
        <taxon>Ochrophyta</taxon>
        <taxon>Bacillariophyta</taxon>
        <taxon>Coscinodiscophyceae</taxon>
        <taxon>Chaetocerotophycidae</taxon>
        <taxon>Chaetocerotales</taxon>
        <taxon>Attheyaceae</taxon>
        <taxon>Attheya</taxon>
    </lineage>
</organism>
<proteinExistence type="predicted"/>
<feature type="region of interest" description="Disordered" evidence="2">
    <location>
        <begin position="137"/>
        <end position="158"/>
    </location>
</feature>
<dbReference type="GO" id="GO:0061630">
    <property type="term" value="F:ubiquitin protein ligase activity"/>
    <property type="evidence" value="ECO:0007669"/>
    <property type="project" value="InterPro"/>
</dbReference>
<dbReference type="GO" id="GO:0008270">
    <property type="term" value="F:zinc ion binding"/>
    <property type="evidence" value="ECO:0007669"/>
    <property type="project" value="UniProtKB-KW"/>
</dbReference>
<dbReference type="Gene3D" id="3.30.40.10">
    <property type="entry name" value="Zinc/RING finger domain, C3HC4 (zinc finger)"/>
    <property type="match status" value="1"/>
</dbReference>
<dbReference type="SUPFAM" id="SSF57850">
    <property type="entry name" value="RING/U-box"/>
    <property type="match status" value="1"/>
</dbReference>
<dbReference type="InterPro" id="IPR013083">
    <property type="entry name" value="Znf_RING/FYVE/PHD"/>
</dbReference>
<keyword evidence="1" id="KW-0863">Zinc-finger</keyword>
<dbReference type="AlphaFoldDB" id="A0A7S2URR6"/>
<dbReference type="InterPro" id="IPR007527">
    <property type="entry name" value="Znf_SWIM"/>
</dbReference>